<evidence type="ECO:0000313" key="3">
    <source>
        <dbReference type="Proteomes" id="UP001218218"/>
    </source>
</evidence>
<feature type="region of interest" description="Disordered" evidence="1">
    <location>
        <begin position="65"/>
        <end position="269"/>
    </location>
</feature>
<dbReference type="AlphaFoldDB" id="A0AAD6ZX85"/>
<organism evidence="2 3">
    <name type="scientific">Mycena albidolilacea</name>
    <dbReference type="NCBI Taxonomy" id="1033008"/>
    <lineage>
        <taxon>Eukaryota</taxon>
        <taxon>Fungi</taxon>
        <taxon>Dikarya</taxon>
        <taxon>Basidiomycota</taxon>
        <taxon>Agaricomycotina</taxon>
        <taxon>Agaricomycetes</taxon>
        <taxon>Agaricomycetidae</taxon>
        <taxon>Agaricales</taxon>
        <taxon>Marasmiineae</taxon>
        <taxon>Mycenaceae</taxon>
        <taxon>Mycena</taxon>
    </lineage>
</organism>
<name>A0AAD6ZX85_9AGAR</name>
<accession>A0AAD6ZX85</accession>
<feature type="region of interest" description="Disordered" evidence="1">
    <location>
        <begin position="335"/>
        <end position="356"/>
    </location>
</feature>
<proteinExistence type="predicted"/>
<feature type="compositionally biased region" description="Low complexity" evidence="1">
    <location>
        <begin position="65"/>
        <end position="77"/>
    </location>
</feature>
<comment type="caution">
    <text evidence="2">The sequence shown here is derived from an EMBL/GenBank/DDBJ whole genome shotgun (WGS) entry which is preliminary data.</text>
</comment>
<feature type="compositionally biased region" description="Pro residues" evidence="1">
    <location>
        <begin position="230"/>
        <end position="248"/>
    </location>
</feature>
<evidence type="ECO:0000313" key="2">
    <source>
        <dbReference type="EMBL" id="KAJ7343387.1"/>
    </source>
</evidence>
<dbReference type="Proteomes" id="UP001218218">
    <property type="component" value="Unassembled WGS sequence"/>
</dbReference>
<reference evidence="2" key="1">
    <citation type="submission" date="2023-03" db="EMBL/GenBank/DDBJ databases">
        <title>Massive genome expansion in bonnet fungi (Mycena s.s.) driven by repeated elements and novel gene families across ecological guilds.</title>
        <authorList>
            <consortium name="Lawrence Berkeley National Laboratory"/>
            <person name="Harder C.B."/>
            <person name="Miyauchi S."/>
            <person name="Viragh M."/>
            <person name="Kuo A."/>
            <person name="Thoen E."/>
            <person name="Andreopoulos B."/>
            <person name="Lu D."/>
            <person name="Skrede I."/>
            <person name="Drula E."/>
            <person name="Henrissat B."/>
            <person name="Morin E."/>
            <person name="Kohler A."/>
            <person name="Barry K."/>
            <person name="LaButti K."/>
            <person name="Morin E."/>
            <person name="Salamov A."/>
            <person name="Lipzen A."/>
            <person name="Mereny Z."/>
            <person name="Hegedus B."/>
            <person name="Baldrian P."/>
            <person name="Stursova M."/>
            <person name="Weitz H."/>
            <person name="Taylor A."/>
            <person name="Grigoriev I.V."/>
            <person name="Nagy L.G."/>
            <person name="Martin F."/>
            <person name="Kauserud H."/>
        </authorList>
    </citation>
    <scope>NUCLEOTIDE SEQUENCE</scope>
    <source>
        <strain evidence="2">CBHHK002</strain>
    </source>
</reference>
<feature type="compositionally biased region" description="Low complexity" evidence="1">
    <location>
        <begin position="129"/>
        <end position="146"/>
    </location>
</feature>
<feature type="compositionally biased region" description="Pro residues" evidence="1">
    <location>
        <begin position="169"/>
        <end position="179"/>
    </location>
</feature>
<gene>
    <name evidence="2" type="ORF">DFH08DRAFT_962497</name>
</gene>
<dbReference type="EMBL" id="JARIHO010000023">
    <property type="protein sequence ID" value="KAJ7343387.1"/>
    <property type="molecule type" value="Genomic_DNA"/>
</dbReference>
<keyword evidence="3" id="KW-1185">Reference proteome</keyword>
<evidence type="ECO:0000256" key="1">
    <source>
        <dbReference type="SAM" id="MobiDB-lite"/>
    </source>
</evidence>
<sequence>MNSYRACRRLGCHEPPIEDAIIIRIFADFLNSERLHKPKWTCTKCSRKKPIAPPLPVPEPEILVIESSQPSSSTRRVSGTRPNRRSEVSEVIDLTESPEVRRPARPRASRPSVAEIIDIEESEDPPPSVSVSPSPSDSRPRVQSPRARTETIILSGPPRFIDLSLDSPPSVPLNLPAPPAAAVRLSPMEACGSRAPASGSLTPSEPRSPTPVAPVGPHSTLPDSHRLRTPPGPSPSRSPAPRDTPTPTPTATRLPSPSRDMDMDMDMNMNDDEEIDQKPLLFTTDDDEIEQKPLALLLQNMTVSDRPRGGTLGPAWMRERFAASGEMAKWERFAERQKMPKPLSRRKPAKTRFGGGAGKSFVVLPFDGNAQE</sequence>
<feature type="compositionally biased region" description="Low complexity" evidence="1">
    <location>
        <begin position="249"/>
        <end position="258"/>
    </location>
</feature>
<protein>
    <submittedName>
        <fullName evidence="2">Uncharacterized protein</fullName>
    </submittedName>
</protein>